<organism evidence="3 4">
    <name type="scientific">Friedmanniomyces endolithicus</name>
    <dbReference type="NCBI Taxonomy" id="329885"/>
    <lineage>
        <taxon>Eukaryota</taxon>
        <taxon>Fungi</taxon>
        <taxon>Dikarya</taxon>
        <taxon>Ascomycota</taxon>
        <taxon>Pezizomycotina</taxon>
        <taxon>Dothideomycetes</taxon>
        <taxon>Dothideomycetidae</taxon>
        <taxon>Mycosphaerellales</taxon>
        <taxon>Teratosphaeriaceae</taxon>
        <taxon>Friedmanniomyces</taxon>
    </lineage>
</organism>
<dbReference type="Proteomes" id="UP001175353">
    <property type="component" value="Unassembled WGS sequence"/>
</dbReference>
<sequence length="455" mass="50877">MGGCAFAAASAHGEPTLNTPRLSQEDYARLKCTLKTSLHSFFGPKTKLDTLSEAPDKQDYGDIDFIVARDEPTDWLALATSIGAAGLIAHHPRMRSLAVPIADTGSTRPPVSYNPIPPQKLKTSPMPATTIEQYAQIDIETVPTALYPWRTFYSSYGDLSSILGHILRPVGFKLSENGLYLRLKELEQAKSLLCHGIADHDGLLFLSCDPDKVMHFLGLSADRYEQGFATLDELYVWLGNCRGVCAELGWTRKQENTSDRAKEKRTVFMRFLEEWVPAHFSSPPIDSDIDCNAAETPREVSIDKKRQETLEEAIAFFNVHAEYDIMHEALIRAISNSSAASLLRPIISLHSGRAEKQLTEIVRAFRRFTGVSQSESGRLELRVLETPHTDAECELWRLVDVVEESGERELRDWAMVSEFVKERWEEVRRLERKRVEAAKGEGVGRAKAAAVADSG</sequence>
<dbReference type="Proteomes" id="UP000310066">
    <property type="component" value="Unassembled WGS sequence"/>
</dbReference>
<evidence type="ECO:0000313" key="4">
    <source>
        <dbReference type="Proteomes" id="UP000310066"/>
    </source>
</evidence>
<dbReference type="EMBL" id="JASUXU010000111">
    <property type="protein sequence ID" value="KAK0305696.1"/>
    <property type="molecule type" value="Genomic_DNA"/>
</dbReference>
<gene>
    <name evidence="3" type="ORF">B0A54_07601</name>
    <name evidence="1" type="ORF">LTR82_016704</name>
    <name evidence="2" type="ORF">LTR91_013999</name>
</gene>
<comment type="caution">
    <text evidence="3">The sequence shown here is derived from an EMBL/GenBank/DDBJ whole genome shotgun (WGS) entry which is preliminary data.</text>
</comment>
<evidence type="ECO:0000313" key="2">
    <source>
        <dbReference type="EMBL" id="KAK0975409.1"/>
    </source>
</evidence>
<keyword evidence="5" id="KW-1185">Reference proteome</keyword>
<evidence type="ECO:0000313" key="5">
    <source>
        <dbReference type="Proteomes" id="UP001175353"/>
    </source>
</evidence>
<dbReference type="STRING" id="329885.A0A4U0UXZ5"/>
<dbReference type="EMBL" id="NAJP01000029">
    <property type="protein sequence ID" value="TKA41080.1"/>
    <property type="molecule type" value="Genomic_DNA"/>
</dbReference>
<accession>A0A4U0UXZ5</accession>
<evidence type="ECO:0000313" key="1">
    <source>
        <dbReference type="EMBL" id="KAK0305696.1"/>
    </source>
</evidence>
<protein>
    <submittedName>
        <fullName evidence="3">Uncharacterized protein</fullName>
    </submittedName>
</protein>
<proteinExistence type="predicted"/>
<dbReference type="AlphaFoldDB" id="A0A4U0UXZ5"/>
<dbReference type="EMBL" id="JAUJLE010000146">
    <property type="protein sequence ID" value="KAK0975409.1"/>
    <property type="molecule type" value="Genomic_DNA"/>
</dbReference>
<dbReference type="OrthoDB" id="4708870at2759"/>
<reference evidence="3 4" key="1">
    <citation type="submission" date="2017-03" db="EMBL/GenBank/DDBJ databases">
        <title>Genomes of endolithic fungi from Antarctica.</title>
        <authorList>
            <person name="Coleine C."/>
            <person name="Masonjones S."/>
            <person name="Stajich J.E."/>
        </authorList>
    </citation>
    <scope>NUCLEOTIDE SEQUENCE [LARGE SCALE GENOMIC DNA]</scope>
    <source>
        <strain evidence="3 4">CCFEE 5311</strain>
    </source>
</reference>
<reference evidence="1" key="2">
    <citation type="submission" date="2021-12" db="EMBL/GenBank/DDBJ databases">
        <title>Black yeast isolated from Biological Soil Crust.</title>
        <authorList>
            <person name="Kurbessoian T."/>
        </authorList>
    </citation>
    <scope>NUCLEOTIDE SEQUENCE</scope>
    <source>
        <strain evidence="1">CCFEE 5208</strain>
    </source>
</reference>
<reference evidence="2" key="3">
    <citation type="submission" date="2023-06" db="EMBL/GenBank/DDBJ databases">
        <title>Black Yeasts Isolated from many extreme environments.</title>
        <authorList>
            <person name="Coleine C."/>
            <person name="Stajich J.E."/>
            <person name="Selbmann L."/>
        </authorList>
    </citation>
    <scope>NUCLEOTIDE SEQUENCE</scope>
    <source>
        <strain evidence="2">CCFEE 5200</strain>
    </source>
</reference>
<dbReference type="Proteomes" id="UP001168146">
    <property type="component" value="Unassembled WGS sequence"/>
</dbReference>
<evidence type="ECO:0000313" key="3">
    <source>
        <dbReference type="EMBL" id="TKA41080.1"/>
    </source>
</evidence>
<name>A0A4U0UXZ5_9PEZI</name>